<dbReference type="CDD" id="cd02440">
    <property type="entry name" value="AdoMet_MTases"/>
    <property type="match status" value="1"/>
</dbReference>
<dbReference type="PANTHER" id="PTHR20974">
    <property type="entry name" value="UPF0585 PROTEIN CG18661"/>
    <property type="match status" value="1"/>
</dbReference>
<dbReference type="PANTHER" id="PTHR20974:SF0">
    <property type="entry name" value="UPF0585 PROTEIN CG18661"/>
    <property type="match status" value="1"/>
</dbReference>
<evidence type="ECO:0000313" key="2">
    <source>
        <dbReference type="EMBL" id="MCH8615104.1"/>
    </source>
</evidence>
<evidence type="ECO:0000313" key="3">
    <source>
        <dbReference type="Proteomes" id="UP001203058"/>
    </source>
</evidence>
<dbReference type="GO" id="GO:0032259">
    <property type="term" value="P:methylation"/>
    <property type="evidence" value="ECO:0007669"/>
    <property type="project" value="UniProtKB-KW"/>
</dbReference>
<dbReference type="InterPro" id="IPR010342">
    <property type="entry name" value="DUF938"/>
</dbReference>
<keyword evidence="2" id="KW-0489">Methyltransferase</keyword>
<keyword evidence="2" id="KW-0808">Transferase</keyword>
<gene>
    <name evidence="2" type="ORF">LZ016_03140</name>
</gene>
<dbReference type="Pfam" id="PF06080">
    <property type="entry name" value="DUF938"/>
    <property type="match status" value="1"/>
</dbReference>
<reference evidence="2 3" key="1">
    <citation type="submission" date="2022-03" db="EMBL/GenBank/DDBJ databases">
        <authorList>
            <person name="Jo J.-H."/>
            <person name="Im W.-T."/>
        </authorList>
    </citation>
    <scope>NUCLEOTIDE SEQUENCE [LARGE SCALE GENOMIC DNA]</scope>
    <source>
        <strain evidence="2 3">SM33</strain>
    </source>
</reference>
<comment type="caution">
    <text evidence="2">The sequence shown here is derived from an EMBL/GenBank/DDBJ whole genome shotgun (WGS) entry which is preliminary data.</text>
</comment>
<organism evidence="2 3">
    <name type="scientific">Sphingomonas telluris</name>
    <dbReference type="NCBI Taxonomy" id="2907998"/>
    <lineage>
        <taxon>Bacteria</taxon>
        <taxon>Pseudomonadati</taxon>
        <taxon>Pseudomonadota</taxon>
        <taxon>Alphaproteobacteria</taxon>
        <taxon>Sphingomonadales</taxon>
        <taxon>Sphingomonadaceae</taxon>
        <taxon>Sphingomonas</taxon>
    </lineage>
</organism>
<dbReference type="GO" id="GO:0008168">
    <property type="term" value="F:methyltransferase activity"/>
    <property type="evidence" value="ECO:0007669"/>
    <property type="project" value="UniProtKB-KW"/>
</dbReference>
<dbReference type="RefSeq" id="WP_241445796.1">
    <property type="nucleotide sequence ID" value="NZ_JAKZHW010000001.1"/>
</dbReference>
<proteinExistence type="predicted"/>
<protein>
    <submittedName>
        <fullName evidence="2">Class I SAM-dependent methyltransferase</fullName>
    </submittedName>
</protein>
<keyword evidence="3" id="KW-1185">Reference proteome</keyword>
<dbReference type="SUPFAM" id="SSF53335">
    <property type="entry name" value="S-adenosyl-L-methionine-dependent methyltransferases"/>
    <property type="match status" value="1"/>
</dbReference>
<evidence type="ECO:0000256" key="1">
    <source>
        <dbReference type="SAM" id="MobiDB-lite"/>
    </source>
</evidence>
<sequence length="216" mass="23498">MGDRRFYEAPAGSQARRSAPAALRNREPIADVLRQWLPESGTVLEVASGTGEHAVYFAERFPGLDWQASDTHPDALASLAARRNEAALPNLLAPVVIDASQADWPVDRADAVLNINMAHISPWSASLGLIAGATRVLETGGPLILYGPWLKDDLETAPSNVAFDAELKRRDSAWGLRRVEDFADAASRAGFVLAQTRQMPANNLMLLFRLTNSPRT</sequence>
<dbReference type="InterPro" id="IPR029063">
    <property type="entry name" value="SAM-dependent_MTases_sf"/>
</dbReference>
<dbReference type="EMBL" id="JAKZHW010000001">
    <property type="protein sequence ID" value="MCH8615104.1"/>
    <property type="molecule type" value="Genomic_DNA"/>
</dbReference>
<name>A0ABS9VJH0_9SPHN</name>
<accession>A0ABS9VJH0</accession>
<dbReference type="Gene3D" id="3.40.50.150">
    <property type="entry name" value="Vaccinia Virus protein VP39"/>
    <property type="match status" value="1"/>
</dbReference>
<dbReference type="Proteomes" id="UP001203058">
    <property type="component" value="Unassembled WGS sequence"/>
</dbReference>
<feature type="region of interest" description="Disordered" evidence="1">
    <location>
        <begin position="1"/>
        <end position="21"/>
    </location>
</feature>